<feature type="region of interest" description="Disordered" evidence="1">
    <location>
        <begin position="155"/>
        <end position="205"/>
    </location>
</feature>
<dbReference type="OMA" id="PEPTQYN"/>
<protein>
    <submittedName>
        <fullName evidence="2">Uncharacterized protein</fullName>
    </submittedName>
</protein>
<dbReference type="KEGG" id="abe:ARB_07620"/>
<sequence length="205" mass="23343">MTIADIMLAQRPLTPPYTAPRDPEPTQYNLPQKNDTLLTELSGRCNTSLQNTLSKPTFQRLAEEVVSKSISSGSTKDTRDLEPRIHFAVSQTAQKLSQQATTTVNGIYFELTKLLPTRLQPFLLNFIGKEASEEDRYTFIINVLPWILKKLRKSPSQNGTRKRGLPRRSQRIAKKQRQKKVGAKRVEKAPSTATNRIKKRQQRGK</sequence>
<proteinExistence type="predicted"/>
<dbReference type="RefSeq" id="XP_003014313.1">
    <property type="nucleotide sequence ID" value="XM_003014267.1"/>
</dbReference>
<accession>D4ATQ4</accession>
<dbReference type="EMBL" id="ABSU01000009">
    <property type="protein sequence ID" value="EFE33673.1"/>
    <property type="molecule type" value="Genomic_DNA"/>
</dbReference>
<name>D4ATQ4_ARTBC</name>
<evidence type="ECO:0000313" key="2">
    <source>
        <dbReference type="EMBL" id="EFE33673.1"/>
    </source>
</evidence>
<dbReference type="AlphaFoldDB" id="D4ATQ4"/>
<keyword evidence="3" id="KW-1185">Reference proteome</keyword>
<dbReference type="eggNOG" id="ENOG502RQNN">
    <property type="taxonomic scope" value="Eukaryota"/>
</dbReference>
<gene>
    <name evidence="2" type="ORF">ARB_07620</name>
</gene>
<dbReference type="HOGENOM" id="CLU_118727_0_0_1"/>
<reference evidence="3" key="1">
    <citation type="journal article" date="2011" name="Genome Biol.">
        <title>Comparative and functional genomics provide insights into the pathogenicity of dermatophytic fungi.</title>
        <authorList>
            <person name="Burmester A."/>
            <person name="Shelest E."/>
            <person name="Gloeckner G."/>
            <person name="Heddergott C."/>
            <person name="Schindler S."/>
            <person name="Staib P."/>
            <person name="Heidel A."/>
            <person name="Felder M."/>
            <person name="Petzold A."/>
            <person name="Szafranski K."/>
            <person name="Feuermann M."/>
            <person name="Pedruzzi I."/>
            <person name="Priebe S."/>
            <person name="Groth M."/>
            <person name="Winkler R."/>
            <person name="Li W."/>
            <person name="Kniemeyer O."/>
            <person name="Schroeckh V."/>
            <person name="Hertweck C."/>
            <person name="Hube B."/>
            <person name="White T.C."/>
            <person name="Platzer M."/>
            <person name="Guthke R."/>
            <person name="Heitman J."/>
            <person name="Woestemeyer J."/>
            <person name="Zipfel P.F."/>
            <person name="Monod M."/>
            <person name="Brakhage A.A."/>
        </authorList>
    </citation>
    <scope>NUCLEOTIDE SEQUENCE [LARGE SCALE GENOMIC DNA]</scope>
    <source>
        <strain evidence="3">ATCC MYA-4681 / CBS 112371</strain>
    </source>
</reference>
<feature type="compositionally biased region" description="Basic residues" evidence="1">
    <location>
        <begin position="196"/>
        <end position="205"/>
    </location>
</feature>
<evidence type="ECO:0000313" key="3">
    <source>
        <dbReference type="Proteomes" id="UP000008866"/>
    </source>
</evidence>
<feature type="compositionally biased region" description="Basic residues" evidence="1">
    <location>
        <begin position="160"/>
        <end position="183"/>
    </location>
</feature>
<evidence type="ECO:0000256" key="1">
    <source>
        <dbReference type="SAM" id="MobiDB-lite"/>
    </source>
</evidence>
<dbReference type="GeneID" id="9521733"/>
<comment type="caution">
    <text evidence="2">The sequence shown here is derived from an EMBL/GenBank/DDBJ whole genome shotgun (WGS) entry which is preliminary data.</text>
</comment>
<dbReference type="Proteomes" id="UP000008866">
    <property type="component" value="Unassembled WGS sequence"/>
</dbReference>
<organism evidence="2 3">
    <name type="scientific">Arthroderma benhamiae (strain ATCC MYA-4681 / CBS 112371)</name>
    <name type="common">Trichophyton mentagrophytes</name>
    <dbReference type="NCBI Taxonomy" id="663331"/>
    <lineage>
        <taxon>Eukaryota</taxon>
        <taxon>Fungi</taxon>
        <taxon>Dikarya</taxon>
        <taxon>Ascomycota</taxon>
        <taxon>Pezizomycotina</taxon>
        <taxon>Eurotiomycetes</taxon>
        <taxon>Eurotiomycetidae</taxon>
        <taxon>Onygenales</taxon>
        <taxon>Arthrodermataceae</taxon>
        <taxon>Trichophyton</taxon>
    </lineage>
</organism>